<dbReference type="CDD" id="cd09917">
    <property type="entry name" value="F-box_SF"/>
    <property type="match status" value="1"/>
</dbReference>
<evidence type="ECO:0000259" key="2">
    <source>
        <dbReference type="PROSITE" id="PS50181"/>
    </source>
</evidence>
<sequence>MHLLPPEIIVYILRFSSLKDSLSLQQTCKSIYTTIQSSLECQYKILLEASGMLDNPHSPLDLKQKYDLLKARERAWLLLEPRFTRSIPVDHSSVVIYELAAGAYLLSDRNKRTVDYLPLPSSPTQISQWTRFPVTDQLLDFGISNNLLVIVTLAPSSQITISFIHLPSGNALGSIPYTLDSAGRTGVAIEILGHLVAIVLYDPRSAFNDHVLILNWKKCSILTQLASARRSYQNATFLSTDLLLVPNAFDASIEIWRLPTDPCPHLETPDVVLLLPKLNSTYRISDFGSRAAPNSCPNTDRPFCSDPSQAIIVFHLTVAPTNARMTVPFIFFIHRKSFFELLSGTSPVPWSSWGPPRTRFLNHRQTHHADWITTTSGQRYVLLQNSDPFSPPDHHNPIMVYDFNPAMVNRVRVAEERRKQAEEKDRERFEKEREKGLGHRTTLSDPGPSRPSDSSILLDIPLLDLSFNPLLRLGWEWSSTPKITPPPLPQSPVSPSIFPYSPVTHQIHDLETYDPPVLQKIFSEPVGGSLPYIVSTYSPSSSEAINLDGVIMDDERIIGIKRGSGEDIFGNGIIIGGGGGVEGIEVMWFG</sequence>
<evidence type="ECO:0000313" key="4">
    <source>
        <dbReference type="Proteomes" id="UP001498398"/>
    </source>
</evidence>
<keyword evidence="4" id="KW-1185">Reference proteome</keyword>
<protein>
    <recommendedName>
        <fullName evidence="2">F-box domain-containing protein</fullName>
    </recommendedName>
</protein>
<dbReference type="Proteomes" id="UP001498398">
    <property type="component" value="Unassembled WGS sequence"/>
</dbReference>
<proteinExistence type="predicted"/>
<feature type="domain" description="F-box" evidence="2">
    <location>
        <begin position="1"/>
        <end position="46"/>
    </location>
</feature>
<comment type="caution">
    <text evidence="3">The sequence shown here is derived from an EMBL/GenBank/DDBJ whole genome shotgun (WGS) entry which is preliminary data.</text>
</comment>
<dbReference type="SMART" id="SM00256">
    <property type="entry name" value="FBOX"/>
    <property type="match status" value="1"/>
</dbReference>
<evidence type="ECO:0000313" key="3">
    <source>
        <dbReference type="EMBL" id="KAK7441724.1"/>
    </source>
</evidence>
<accession>A0ABR1IZ04</accession>
<dbReference type="SUPFAM" id="SSF81383">
    <property type="entry name" value="F-box domain"/>
    <property type="match status" value="1"/>
</dbReference>
<dbReference type="PROSITE" id="PS50181">
    <property type="entry name" value="FBOX"/>
    <property type="match status" value="1"/>
</dbReference>
<feature type="compositionally biased region" description="Basic and acidic residues" evidence="1">
    <location>
        <begin position="418"/>
        <end position="437"/>
    </location>
</feature>
<gene>
    <name evidence="3" type="ORF">VKT23_016387</name>
</gene>
<dbReference type="Pfam" id="PF00646">
    <property type="entry name" value="F-box"/>
    <property type="match status" value="1"/>
</dbReference>
<dbReference type="InterPro" id="IPR001810">
    <property type="entry name" value="F-box_dom"/>
</dbReference>
<reference evidence="3 4" key="1">
    <citation type="submission" date="2024-01" db="EMBL/GenBank/DDBJ databases">
        <title>A draft genome for the cacao thread blight pathogen Marasmiellus scandens.</title>
        <authorList>
            <person name="Baruah I.K."/>
            <person name="Leung J."/>
            <person name="Bukari Y."/>
            <person name="Amoako-Attah I."/>
            <person name="Meinhardt L.W."/>
            <person name="Bailey B.A."/>
            <person name="Cohen S.P."/>
        </authorList>
    </citation>
    <scope>NUCLEOTIDE SEQUENCE [LARGE SCALE GENOMIC DNA]</scope>
    <source>
        <strain evidence="3 4">GH-19</strain>
    </source>
</reference>
<feature type="region of interest" description="Disordered" evidence="1">
    <location>
        <begin position="418"/>
        <end position="452"/>
    </location>
</feature>
<evidence type="ECO:0000256" key="1">
    <source>
        <dbReference type="SAM" id="MobiDB-lite"/>
    </source>
</evidence>
<name>A0ABR1IZ04_9AGAR</name>
<dbReference type="InterPro" id="IPR036047">
    <property type="entry name" value="F-box-like_dom_sf"/>
</dbReference>
<organism evidence="3 4">
    <name type="scientific">Marasmiellus scandens</name>
    <dbReference type="NCBI Taxonomy" id="2682957"/>
    <lineage>
        <taxon>Eukaryota</taxon>
        <taxon>Fungi</taxon>
        <taxon>Dikarya</taxon>
        <taxon>Basidiomycota</taxon>
        <taxon>Agaricomycotina</taxon>
        <taxon>Agaricomycetes</taxon>
        <taxon>Agaricomycetidae</taxon>
        <taxon>Agaricales</taxon>
        <taxon>Marasmiineae</taxon>
        <taxon>Omphalotaceae</taxon>
        <taxon>Marasmiellus</taxon>
    </lineage>
</organism>
<dbReference type="EMBL" id="JBANRG010000061">
    <property type="protein sequence ID" value="KAK7441724.1"/>
    <property type="molecule type" value="Genomic_DNA"/>
</dbReference>